<dbReference type="Proteomes" id="UP001175227">
    <property type="component" value="Unassembled WGS sequence"/>
</dbReference>
<sequence>MTWILGKNVNMPHVAEWQSMVTNVDIQSTVVHLLFALADFKSSVTPEELDEKYPPIAVSRKKTKRQIEAAQKRDRETMEEYEKHLWRAEQKQQQRAAVKSQTPVPDTRSAPILVDATRAPPSPPIDPVLLASEPPPAPPSRRISDFGVGALGIHPDAPTITWDRDDINIVQDHAQAVCRHAEESPILKDTNEHVVFMHAPFLPDAELNDVIMDHLVHHRGVKLEGFYTPKIVEQLTTDYMATQWNVDMPARRLHV</sequence>
<keyword evidence="3" id="KW-1185">Reference proteome</keyword>
<evidence type="ECO:0000313" key="2">
    <source>
        <dbReference type="EMBL" id="KAK0477071.1"/>
    </source>
</evidence>
<comment type="caution">
    <text evidence="2">The sequence shown here is derived from an EMBL/GenBank/DDBJ whole genome shotgun (WGS) entry which is preliminary data.</text>
</comment>
<gene>
    <name evidence="2" type="ORF">IW261DRAFT_1566542</name>
</gene>
<feature type="region of interest" description="Disordered" evidence="1">
    <location>
        <begin position="88"/>
        <end position="123"/>
    </location>
</feature>
<dbReference type="EMBL" id="JAUEPR010000018">
    <property type="protein sequence ID" value="KAK0477071.1"/>
    <property type="molecule type" value="Genomic_DNA"/>
</dbReference>
<name>A0AA39TB15_9AGAR</name>
<feature type="compositionally biased region" description="Polar residues" evidence="1">
    <location>
        <begin position="93"/>
        <end position="104"/>
    </location>
</feature>
<protein>
    <submittedName>
        <fullName evidence="2">Uncharacterized protein</fullName>
    </submittedName>
</protein>
<proteinExistence type="predicted"/>
<evidence type="ECO:0000256" key="1">
    <source>
        <dbReference type="SAM" id="MobiDB-lite"/>
    </source>
</evidence>
<accession>A0AA39TB15</accession>
<reference evidence="2" key="1">
    <citation type="submission" date="2023-06" db="EMBL/GenBank/DDBJ databases">
        <authorList>
            <consortium name="Lawrence Berkeley National Laboratory"/>
            <person name="Ahrendt S."/>
            <person name="Sahu N."/>
            <person name="Indic B."/>
            <person name="Wong-Bajracharya J."/>
            <person name="Merenyi Z."/>
            <person name="Ke H.-M."/>
            <person name="Monk M."/>
            <person name="Kocsube S."/>
            <person name="Drula E."/>
            <person name="Lipzen A."/>
            <person name="Balint B."/>
            <person name="Henrissat B."/>
            <person name="Andreopoulos B."/>
            <person name="Martin F.M."/>
            <person name="Harder C.B."/>
            <person name="Rigling D."/>
            <person name="Ford K.L."/>
            <person name="Foster G.D."/>
            <person name="Pangilinan J."/>
            <person name="Papanicolaou A."/>
            <person name="Barry K."/>
            <person name="LaButti K."/>
            <person name="Viragh M."/>
            <person name="Koriabine M."/>
            <person name="Yan M."/>
            <person name="Riley R."/>
            <person name="Champramary S."/>
            <person name="Plett K.L."/>
            <person name="Tsai I.J."/>
            <person name="Slot J."/>
            <person name="Sipos G."/>
            <person name="Plett J."/>
            <person name="Nagy L.G."/>
            <person name="Grigoriev I.V."/>
        </authorList>
    </citation>
    <scope>NUCLEOTIDE SEQUENCE</scope>
    <source>
        <strain evidence="2">ICMP 16352</strain>
    </source>
</reference>
<dbReference type="AlphaFoldDB" id="A0AA39TB15"/>
<evidence type="ECO:0000313" key="3">
    <source>
        <dbReference type="Proteomes" id="UP001175227"/>
    </source>
</evidence>
<organism evidence="2 3">
    <name type="scientific">Armillaria novae-zelandiae</name>
    <dbReference type="NCBI Taxonomy" id="153914"/>
    <lineage>
        <taxon>Eukaryota</taxon>
        <taxon>Fungi</taxon>
        <taxon>Dikarya</taxon>
        <taxon>Basidiomycota</taxon>
        <taxon>Agaricomycotina</taxon>
        <taxon>Agaricomycetes</taxon>
        <taxon>Agaricomycetidae</taxon>
        <taxon>Agaricales</taxon>
        <taxon>Marasmiineae</taxon>
        <taxon>Physalacriaceae</taxon>
        <taxon>Armillaria</taxon>
    </lineage>
</organism>